<name>A0AAN7TKH8_9MYCE</name>
<feature type="transmembrane region" description="Helical" evidence="2">
    <location>
        <begin position="201"/>
        <end position="225"/>
    </location>
</feature>
<comment type="caution">
    <text evidence="3">The sequence shown here is derived from an EMBL/GenBank/DDBJ whole genome shotgun (WGS) entry which is preliminary data.</text>
</comment>
<evidence type="ECO:0000313" key="4">
    <source>
        <dbReference type="Proteomes" id="UP001344447"/>
    </source>
</evidence>
<protein>
    <recommendedName>
        <fullName evidence="5">Transmembrane protein</fullName>
    </recommendedName>
</protein>
<dbReference type="AlphaFoldDB" id="A0AAN7TKH8"/>
<feature type="compositionally biased region" description="Low complexity" evidence="1">
    <location>
        <begin position="77"/>
        <end position="88"/>
    </location>
</feature>
<proteinExistence type="predicted"/>
<evidence type="ECO:0008006" key="5">
    <source>
        <dbReference type="Google" id="ProtNLM"/>
    </source>
</evidence>
<feature type="region of interest" description="Disordered" evidence="1">
    <location>
        <begin position="77"/>
        <end position="102"/>
    </location>
</feature>
<feature type="transmembrane region" description="Helical" evidence="2">
    <location>
        <begin position="132"/>
        <end position="149"/>
    </location>
</feature>
<feature type="transmembrane region" description="Helical" evidence="2">
    <location>
        <begin position="156"/>
        <end position="176"/>
    </location>
</feature>
<gene>
    <name evidence="3" type="ORF">RB653_006610</name>
</gene>
<evidence type="ECO:0000256" key="1">
    <source>
        <dbReference type="SAM" id="MobiDB-lite"/>
    </source>
</evidence>
<keyword evidence="2" id="KW-0812">Transmembrane</keyword>
<evidence type="ECO:0000313" key="3">
    <source>
        <dbReference type="EMBL" id="KAK5575477.1"/>
    </source>
</evidence>
<dbReference type="Proteomes" id="UP001344447">
    <property type="component" value="Unassembled WGS sequence"/>
</dbReference>
<reference evidence="3 4" key="1">
    <citation type="submission" date="2023-11" db="EMBL/GenBank/DDBJ databases">
        <title>Dfirmibasis_genome.</title>
        <authorList>
            <person name="Edelbroek B."/>
            <person name="Kjellin J."/>
            <person name="Jerlstrom-Hultqvist J."/>
            <person name="Soderbom F."/>
        </authorList>
    </citation>
    <scope>NUCLEOTIDE SEQUENCE [LARGE SCALE GENOMIC DNA]</scope>
    <source>
        <strain evidence="3 4">TNS-C-14</strain>
    </source>
</reference>
<keyword evidence="2" id="KW-0472">Membrane</keyword>
<sequence>MQKLKVFNFFFSFIMILSIIVLALSFSQIDNKFKGQSYGSIDITQSYVDTICLQSEAVPYTQTFLFYATEWQKVNSSDSSSLDSSSNSTNAPKNSTDSLTPTTNGGWKNVIVGVEEGFVQCAWRNKNSTLRVMVHFFSIFLCVIALILIKKQKLSVFLISSYAMTIVGIIGIYSGIVDSIGVKKAYDFCMTLSPFYSSDCYYKAFNCTIALDFLSSVLLFLCAVLSSRFRISLFNESAVVNNNSNNNNSNTARNTNIDVENGASSQNNIELKSKSKNKNSNHSILEDEVDFENNGTILTTNDQYITSNNDRDL</sequence>
<accession>A0AAN7TKH8</accession>
<keyword evidence="4" id="KW-1185">Reference proteome</keyword>
<dbReference type="PANTHER" id="PTHR38079:SF1">
    <property type="entry name" value="TRANSMEMBRANE PROTEIN"/>
    <property type="match status" value="1"/>
</dbReference>
<dbReference type="PANTHER" id="PTHR38079">
    <property type="entry name" value="TRANSMEMBRANE PROTEIN"/>
    <property type="match status" value="1"/>
</dbReference>
<evidence type="ECO:0000256" key="2">
    <source>
        <dbReference type="SAM" id="Phobius"/>
    </source>
</evidence>
<keyword evidence="2" id="KW-1133">Transmembrane helix</keyword>
<dbReference type="EMBL" id="JAVFKY010000005">
    <property type="protein sequence ID" value="KAK5575477.1"/>
    <property type="molecule type" value="Genomic_DNA"/>
</dbReference>
<feature type="compositionally biased region" description="Polar residues" evidence="1">
    <location>
        <begin position="89"/>
        <end position="102"/>
    </location>
</feature>
<feature type="transmembrane region" description="Helical" evidence="2">
    <location>
        <begin position="7"/>
        <end position="29"/>
    </location>
</feature>
<organism evidence="3 4">
    <name type="scientific">Dictyostelium firmibasis</name>
    <dbReference type="NCBI Taxonomy" id="79012"/>
    <lineage>
        <taxon>Eukaryota</taxon>
        <taxon>Amoebozoa</taxon>
        <taxon>Evosea</taxon>
        <taxon>Eumycetozoa</taxon>
        <taxon>Dictyostelia</taxon>
        <taxon>Dictyosteliales</taxon>
        <taxon>Dictyosteliaceae</taxon>
        <taxon>Dictyostelium</taxon>
    </lineage>
</organism>